<name>A0A0E1X0W4_9HYPH</name>
<evidence type="ECO:0000313" key="2">
    <source>
        <dbReference type="EMBL" id="EEZ30658.1"/>
    </source>
</evidence>
<organism evidence="2">
    <name type="scientific">Brucella pinnipedialis M292/94/1</name>
    <dbReference type="NCBI Taxonomy" id="520462"/>
    <lineage>
        <taxon>Bacteria</taxon>
        <taxon>Pseudomonadati</taxon>
        <taxon>Pseudomonadota</taxon>
        <taxon>Alphaproteobacteria</taxon>
        <taxon>Hyphomicrobiales</taxon>
        <taxon>Brucellaceae</taxon>
        <taxon>Brucella/Ochrobactrum group</taxon>
        <taxon>Brucella</taxon>
    </lineage>
</organism>
<dbReference type="GeneID" id="45051595"/>
<dbReference type="EMBL" id="EQ999546">
    <property type="protein sequence ID" value="EEZ30658.1"/>
    <property type="molecule type" value="Genomic_DNA"/>
</dbReference>
<feature type="chain" id="PRO_5002389132" evidence="1">
    <location>
        <begin position="25"/>
        <end position="192"/>
    </location>
</feature>
<proteinExistence type="predicted"/>
<dbReference type="AlphaFoldDB" id="A0A0E1X0W4"/>
<reference evidence="2" key="1">
    <citation type="submission" date="2009-01" db="EMBL/GenBank/DDBJ databases">
        <title>The Genome Sequence of Brucella pinnipedialis M292/94/1.</title>
        <authorList>
            <consortium name="The Broad Institute Genome Sequencing Platform"/>
            <person name="Ward D."/>
            <person name="Young S.K."/>
            <person name="Kodira C.D."/>
            <person name="Zeng Q."/>
            <person name="Koehrsen M."/>
            <person name="Alvarado L."/>
            <person name="Berlin A."/>
            <person name="Borenstein D."/>
            <person name="Chen Z."/>
            <person name="Engels R."/>
            <person name="Freedman E."/>
            <person name="Gellesch M."/>
            <person name="Goldberg J."/>
            <person name="Griggs A."/>
            <person name="Gujja S."/>
            <person name="Heiman D."/>
            <person name="Hepburn T."/>
            <person name="Howarth C."/>
            <person name="Jen D."/>
            <person name="Larson L."/>
            <person name="Lewis B."/>
            <person name="Mehta T."/>
            <person name="Park D."/>
            <person name="Pearson M."/>
            <person name="Roberts A."/>
            <person name="Saif S."/>
            <person name="Shea T."/>
            <person name="Shenoy N."/>
            <person name="Sisk P."/>
            <person name="Stolte C."/>
            <person name="Sykes S."/>
            <person name="Walk T."/>
            <person name="White J."/>
            <person name="Yandava C."/>
            <person name="Whatmore A.M."/>
            <person name="Perrett L.L."/>
            <person name="O'Callaghan D."/>
            <person name="Nusbaum C."/>
            <person name="Galagan J."/>
            <person name="Birren B."/>
        </authorList>
    </citation>
    <scope>NUCLEOTIDE SEQUENCE [LARGE SCALE GENOMIC DNA]</scope>
    <source>
        <strain evidence="2">M292/94/1</strain>
    </source>
</reference>
<keyword evidence="1" id="KW-0732">Signal</keyword>
<dbReference type="PROSITE" id="PS51257">
    <property type="entry name" value="PROKAR_LIPOPROTEIN"/>
    <property type="match status" value="1"/>
</dbReference>
<protein>
    <submittedName>
        <fullName evidence="2">Lipoprotein</fullName>
    </submittedName>
</protein>
<evidence type="ECO:0000256" key="1">
    <source>
        <dbReference type="SAM" id="SignalP"/>
    </source>
</evidence>
<dbReference type="RefSeq" id="WP_004688070.1">
    <property type="nucleotide sequence ID" value="NZ_EQ999546.1"/>
</dbReference>
<accession>A0A0E1X0W4</accession>
<sequence>MQKASQNRSSLFPVFATVLLASLAGCTTSGTENGANSSLPTKATSGEKRISETELRAYCPSVSLRDGTAFFNTYEKGGDKDPERVIYQAALTDTTRSCQYGNGTLTMDIAGAGKVVPGPKYKTGTIVMPIRVAIRQGDQVVYSKLHKQRVSITNPDTATQFVFNDKGVTIPMPDKQNVQIFIGFDEGPYNTK</sequence>
<keyword evidence="2" id="KW-0449">Lipoprotein</keyword>
<dbReference type="Proteomes" id="UP000004659">
    <property type="component" value="Unassembled WGS sequence"/>
</dbReference>
<gene>
    <name evidence="2" type="ORF">BALG_00777</name>
</gene>
<feature type="signal peptide" evidence="1">
    <location>
        <begin position="1"/>
        <end position="24"/>
    </location>
</feature>
<dbReference type="HOGENOM" id="CLU_100559_0_0_5"/>